<dbReference type="InterPro" id="IPR025736">
    <property type="entry name" value="PucR_C-HTH_dom"/>
</dbReference>
<name>A0ABY6FR09_9MICC</name>
<dbReference type="InterPro" id="IPR012914">
    <property type="entry name" value="PucR_dom"/>
</dbReference>
<proteinExistence type="predicted"/>
<dbReference type="InterPro" id="IPR042070">
    <property type="entry name" value="PucR_C-HTH_sf"/>
</dbReference>
<dbReference type="RefSeq" id="WP_263127471.1">
    <property type="nucleotide sequence ID" value="NZ_CP106856.1"/>
</dbReference>
<reference evidence="3" key="1">
    <citation type="submission" date="2022-09" db="EMBL/GenBank/DDBJ databases">
        <authorList>
            <person name="Li D."/>
            <person name="Cheng J."/>
            <person name="Li Y."/>
        </authorList>
    </citation>
    <scope>NUCLEOTIDE SEQUENCE</scope>
    <source>
        <strain evidence="3">DL</strain>
    </source>
</reference>
<protein>
    <submittedName>
        <fullName evidence="3">PucR family transcriptional regulator</fullName>
    </submittedName>
</protein>
<feature type="domain" description="Purine catabolism PurC-like" evidence="1">
    <location>
        <begin position="26"/>
        <end position="121"/>
    </location>
</feature>
<dbReference type="PANTHER" id="PTHR33744:SF1">
    <property type="entry name" value="DNA-BINDING TRANSCRIPTIONAL ACTIVATOR ADER"/>
    <property type="match status" value="1"/>
</dbReference>
<evidence type="ECO:0000313" key="4">
    <source>
        <dbReference type="Proteomes" id="UP001063368"/>
    </source>
</evidence>
<keyword evidence="4" id="KW-1185">Reference proteome</keyword>
<dbReference type="Pfam" id="PF07905">
    <property type="entry name" value="PucR"/>
    <property type="match status" value="1"/>
</dbReference>
<evidence type="ECO:0000259" key="1">
    <source>
        <dbReference type="Pfam" id="PF07905"/>
    </source>
</evidence>
<organism evidence="3 4">
    <name type="scientific">Arthrobacter koreensis</name>
    <dbReference type="NCBI Taxonomy" id="199136"/>
    <lineage>
        <taxon>Bacteria</taxon>
        <taxon>Bacillati</taxon>
        <taxon>Actinomycetota</taxon>
        <taxon>Actinomycetes</taxon>
        <taxon>Micrococcales</taxon>
        <taxon>Micrococcaceae</taxon>
        <taxon>Arthrobacter</taxon>
    </lineage>
</organism>
<gene>
    <name evidence="3" type="ORF">N9A08_12635</name>
</gene>
<sequence length="496" mass="52329">MVSLSELCAVLGTDLVPVNRRSFPARELTGVHVSELEDPTPYLDGGELLLTTGMPLGGSPAATARYVDRLRARGVHALGIGLGPWLSEVPHFLSEACDEAQIHLLAVPDGVPFQNVSRSFWRLSARSGEAELLGSLGTQTSLAQAAMRPGGAAAVIRGLAQALGGWAAFLPSDAEPERYWPESTGALLPLLREETIRLNRAGTHSAATFELHGQPVVEYPIAAGGRIHGFLAVGPGRKLAAPDRQVIMTVCTLLALKARQREAASSAAAVLETAVAKLVLHGHTEAARILAEDAGHPELPRRVRVLALRAGEPAAPEQLVAAAPALVPAPGVQPVPETASYCTLRHERDGVLYVLLPESESQLPRTEAFPAPPAPDGAGAVSDPLTLSEVPGVLAGLRRALDQAPAGTLAGLAAPASAAAQVWVQTLAAYARADLLGTVTEYLRHRGHWENASRALGIHRNSLRHRMALASSLLGVDLDDPDVFAPLWLELRQRQG</sequence>
<dbReference type="Proteomes" id="UP001063368">
    <property type="component" value="Chromosome"/>
</dbReference>
<evidence type="ECO:0000259" key="2">
    <source>
        <dbReference type="Pfam" id="PF13556"/>
    </source>
</evidence>
<dbReference type="PANTHER" id="PTHR33744">
    <property type="entry name" value="CARBOHYDRATE DIACID REGULATOR"/>
    <property type="match status" value="1"/>
</dbReference>
<dbReference type="EMBL" id="CP106856">
    <property type="protein sequence ID" value="UYB35467.1"/>
    <property type="molecule type" value="Genomic_DNA"/>
</dbReference>
<dbReference type="InterPro" id="IPR051448">
    <property type="entry name" value="CdaR-like_regulators"/>
</dbReference>
<evidence type="ECO:0000313" key="3">
    <source>
        <dbReference type="EMBL" id="UYB35467.1"/>
    </source>
</evidence>
<accession>A0ABY6FR09</accession>
<dbReference type="Pfam" id="PF13556">
    <property type="entry name" value="HTH_30"/>
    <property type="match status" value="1"/>
</dbReference>
<feature type="domain" description="PucR C-terminal helix-turn-helix" evidence="2">
    <location>
        <begin position="435"/>
        <end position="492"/>
    </location>
</feature>
<dbReference type="Gene3D" id="1.10.10.2840">
    <property type="entry name" value="PucR C-terminal helix-turn-helix domain"/>
    <property type="match status" value="1"/>
</dbReference>